<feature type="region of interest" description="Disordered" evidence="2">
    <location>
        <begin position="199"/>
        <end position="232"/>
    </location>
</feature>
<evidence type="ECO:0000259" key="3">
    <source>
        <dbReference type="Pfam" id="PF11740"/>
    </source>
</evidence>
<dbReference type="Gene3D" id="1.20.5.340">
    <property type="match status" value="1"/>
</dbReference>
<gene>
    <name evidence="4" type="ORF">C4900_14930</name>
</gene>
<evidence type="ECO:0000256" key="1">
    <source>
        <dbReference type="SAM" id="Coils"/>
    </source>
</evidence>
<dbReference type="InterPro" id="IPR021104">
    <property type="entry name" value="KfrA_DNA-bd_N"/>
</dbReference>
<dbReference type="AlphaFoldDB" id="A0A368HF02"/>
<accession>A0A368HF02</accession>
<feature type="domain" description="KfrA N-terminal DNA-binding" evidence="3">
    <location>
        <begin position="17"/>
        <end position="128"/>
    </location>
</feature>
<dbReference type="EMBL" id="PSYR01000002">
    <property type="protein sequence ID" value="RCN57013.1"/>
    <property type="molecule type" value="Genomic_DNA"/>
</dbReference>
<dbReference type="Proteomes" id="UP000253250">
    <property type="component" value="Unassembled WGS sequence"/>
</dbReference>
<evidence type="ECO:0000313" key="5">
    <source>
        <dbReference type="Proteomes" id="UP000253250"/>
    </source>
</evidence>
<proteinExistence type="predicted"/>
<feature type="coiled-coil region" evidence="1">
    <location>
        <begin position="109"/>
        <end position="185"/>
    </location>
</feature>
<evidence type="ECO:0000313" key="4">
    <source>
        <dbReference type="EMBL" id="RCN57013.1"/>
    </source>
</evidence>
<sequence length="232" mass="25095">MNHPLNTGVLMSRTGITQDQVFAAAQALADRAQPVTVQALREALGHGSFTTLSQHLRAWKSHIPTHPLPPLPPEIEAAAHQALARVWTAASELAQREVHAVRSAAHTQIAESQTQAQETLQEIARLERTVQDQEGRIATLQPALATAETHLAAHAAKITQLEARIAELKAELEAAQLHNDQRAEECGRLRGELAVYAALAPSDQTKKPGRSPSARPDLPNTHTQEAKTIDGL</sequence>
<organism evidence="4 5">
    <name type="scientific">Acidiferrobacter thiooxydans</name>
    <dbReference type="NCBI Taxonomy" id="163359"/>
    <lineage>
        <taxon>Bacteria</taxon>
        <taxon>Pseudomonadati</taxon>
        <taxon>Pseudomonadota</taxon>
        <taxon>Gammaproteobacteria</taxon>
        <taxon>Acidiferrobacterales</taxon>
        <taxon>Acidiferrobacteraceae</taxon>
        <taxon>Acidiferrobacter</taxon>
    </lineage>
</organism>
<protein>
    <recommendedName>
        <fullName evidence="3">KfrA N-terminal DNA-binding domain-containing protein</fullName>
    </recommendedName>
</protein>
<evidence type="ECO:0000256" key="2">
    <source>
        <dbReference type="SAM" id="MobiDB-lite"/>
    </source>
</evidence>
<comment type="caution">
    <text evidence="4">The sequence shown here is derived from an EMBL/GenBank/DDBJ whole genome shotgun (WGS) entry which is preliminary data.</text>
</comment>
<keyword evidence="1" id="KW-0175">Coiled coil</keyword>
<reference evidence="4 5" key="1">
    <citation type="submission" date="2018-02" db="EMBL/GenBank/DDBJ databases">
        <title>Insights into the biology of acidophilic members of the Acidiferrobacteraceae family derived from comparative genomic analyses.</title>
        <authorList>
            <person name="Issotta F."/>
            <person name="Thyssen C."/>
            <person name="Mena C."/>
            <person name="Moya A."/>
            <person name="Bellenberg S."/>
            <person name="Sproer C."/>
            <person name="Covarrubias P.C."/>
            <person name="Sand W."/>
            <person name="Quatrini R."/>
            <person name="Vera M."/>
        </authorList>
    </citation>
    <scope>NUCLEOTIDE SEQUENCE [LARGE SCALE GENOMIC DNA]</scope>
    <source>
        <strain evidence="5">m-1</strain>
    </source>
</reference>
<dbReference type="Pfam" id="PF11740">
    <property type="entry name" value="KfrA_N"/>
    <property type="match status" value="1"/>
</dbReference>
<name>A0A368HF02_9GAMM</name>
<dbReference type="SUPFAM" id="SSF90257">
    <property type="entry name" value="Myosin rod fragments"/>
    <property type="match status" value="1"/>
</dbReference>
<keyword evidence="5" id="KW-1185">Reference proteome</keyword>
<dbReference type="OrthoDB" id="583532at2"/>